<evidence type="ECO:0000313" key="2">
    <source>
        <dbReference type="Proteomes" id="UP000691718"/>
    </source>
</evidence>
<comment type="caution">
    <text evidence="1">The sequence shown here is derived from an EMBL/GenBank/DDBJ whole genome shotgun (WGS) entry which is preliminary data.</text>
</comment>
<keyword evidence="2" id="KW-1185">Reference proteome</keyword>
<evidence type="ECO:0000313" key="1">
    <source>
        <dbReference type="EMBL" id="CAG5000195.1"/>
    </source>
</evidence>
<name>A0A8S3X6A5_PARAO</name>
<sequence>MDLERYWVIEEKPPPCPYEIMSMVNDNQICTAHYTQYNNLSDLCPTLMNLNDLLATCHNPIETEWKITRKYNDHDAEKTLAVICGGRDSCRIFTSYTVLPDSILFRIINETNHVIYSRVMKNGQRNYVCVEDCGVLDNATKSVIKLEKPFILNLLDYASHKSKREDNTVTTKTVTTTEKKPKAENERKLLFLSKNMLYNKYLHKTVARNKKTIVKFITSNSTVNKVESITKTLCKKLEDSFRKDEDSDTKEDN</sequence>
<reference evidence="1" key="1">
    <citation type="submission" date="2021-04" db="EMBL/GenBank/DDBJ databases">
        <authorList>
            <person name="Tunstrom K."/>
        </authorList>
    </citation>
    <scope>NUCLEOTIDE SEQUENCE</scope>
</reference>
<dbReference type="OrthoDB" id="7270138at2759"/>
<accession>A0A8S3X6A5</accession>
<organism evidence="1 2">
    <name type="scientific">Parnassius apollo</name>
    <name type="common">Apollo butterfly</name>
    <name type="synonym">Papilio apollo</name>
    <dbReference type="NCBI Taxonomy" id="110799"/>
    <lineage>
        <taxon>Eukaryota</taxon>
        <taxon>Metazoa</taxon>
        <taxon>Ecdysozoa</taxon>
        <taxon>Arthropoda</taxon>
        <taxon>Hexapoda</taxon>
        <taxon>Insecta</taxon>
        <taxon>Pterygota</taxon>
        <taxon>Neoptera</taxon>
        <taxon>Endopterygota</taxon>
        <taxon>Lepidoptera</taxon>
        <taxon>Glossata</taxon>
        <taxon>Ditrysia</taxon>
        <taxon>Papilionoidea</taxon>
        <taxon>Papilionidae</taxon>
        <taxon>Parnassiinae</taxon>
        <taxon>Parnassini</taxon>
        <taxon>Parnassius</taxon>
        <taxon>Parnassius</taxon>
    </lineage>
</organism>
<proteinExistence type="predicted"/>
<dbReference type="Proteomes" id="UP000691718">
    <property type="component" value="Unassembled WGS sequence"/>
</dbReference>
<gene>
    <name evidence="1" type="ORF">PAPOLLO_LOCUS13672</name>
</gene>
<dbReference type="AlphaFoldDB" id="A0A8S3X6A5"/>
<protein>
    <submittedName>
        <fullName evidence="1">(apollo) hypothetical protein</fullName>
    </submittedName>
</protein>
<dbReference type="EMBL" id="CAJQZP010000945">
    <property type="protein sequence ID" value="CAG5000195.1"/>
    <property type="molecule type" value="Genomic_DNA"/>
</dbReference>